<proteinExistence type="predicted"/>
<dbReference type="EMBL" id="VTFZ01000009">
    <property type="protein sequence ID" value="MRX80349.1"/>
    <property type="molecule type" value="Genomic_DNA"/>
</dbReference>
<dbReference type="RefSeq" id="WP_144688700.1">
    <property type="nucleotide sequence ID" value="NZ_VLLQ01000010.1"/>
</dbReference>
<protein>
    <submittedName>
        <fullName evidence="2">Uncharacterized protein</fullName>
    </submittedName>
</protein>
<dbReference type="Proteomes" id="UP000470010">
    <property type="component" value="Unassembled WGS sequence"/>
</dbReference>
<sequence length="361" mass="41224">MANLEAMRTFRQHWMSYCAEERRLARLCTQLPVDISGLSDRERSLPLSAHPASVSYDYHALARALGSDGAHLGYRVDEGIQWNWWLGYEPWGIIARERAMLEELAAYSAELAAVAADVQRALDTDDELVMARSTLRGYTTADAEERSELDSLHAQRSAIVEPYEQDDARRTPWIAHPWRRLRLWLFKRFRMRDELDKLDKKAADIRAKLDVRERKIDELKVAVESRTAALGEPFAPRLEELLDAMESTERSLLAMLDDDLRVRDAGYEPGMLLEGSFAEGLSQAHEREWALLGQWMVEYAACLPEEIVHARNVVESELVWLEGYAPYGKRYWPLTDRVVAAMEEGRADSSDLALKLVQGSS</sequence>
<keyword evidence="1" id="KW-0175">Coiled coil</keyword>
<name>A0A7K0GAU2_9ACTN</name>
<feature type="coiled-coil region" evidence="1">
    <location>
        <begin position="195"/>
        <end position="258"/>
    </location>
</feature>
<dbReference type="AlphaFoldDB" id="A0A7K0GAU2"/>
<evidence type="ECO:0000313" key="2">
    <source>
        <dbReference type="EMBL" id="MRX80349.1"/>
    </source>
</evidence>
<evidence type="ECO:0000256" key="1">
    <source>
        <dbReference type="SAM" id="Coils"/>
    </source>
</evidence>
<reference evidence="3" key="1">
    <citation type="submission" date="2019-08" db="EMBL/GenBank/DDBJ databases">
        <title>Arthrobacter sp. nov., isolated from plateau pika and Tibetan wild ass.</title>
        <authorList>
            <person name="Ge Y."/>
        </authorList>
    </citation>
    <scope>NUCLEOTIDE SEQUENCE [LARGE SCALE GENOMIC DNA]</scope>
    <source>
        <strain evidence="3">HF-1365</strain>
    </source>
</reference>
<accession>A0A7K0GAU2</accession>
<gene>
    <name evidence="2" type="ORF">GJE22_07070</name>
</gene>
<comment type="caution">
    <text evidence="2">The sequence shown here is derived from an EMBL/GenBank/DDBJ whole genome shotgun (WGS) entry which is preliminary data.</text>
</comment>
<evidence type="ECO:0000313" key="3">
    <source>
        <dbReference type="Proteomes" id="UP000470010"/>
    </source>
</evidence>
<organism evidence="2 3">
    <name type="scientific">Enorma shizhengliae</name>
    <dbReference type="NCBI Taxonomy" id="2606615"/>
    <lineage>
        <taxon>Bacteria</taxon>
        <taxon>Bacillati</taxon>
        <taxon>Actinomycetota</taxon>
        <taxon>Coriobacteriia</taxon>
        <taxon>Coriobacteriales</taxon>
        <taxon>Coriobacteriaceae</taxon>
        <taxon>Enorma</taxon>
    </lineage>
</organism>
<keyword evidence="3" id="KW-1185">Reference proteome</keyword>